<sequence>MTGQPYDEDDAEFDAFLQGKGALAQGLAELKQPEPSAALDAAILAHVAADLERAVAAPTAAAAPVAPAAAGKLDVAAIAAANDTAANDDKGPADFQPYRWRDRWRLPLALVAGVTAISIALPLWQDEVTQQQQAASMPMQDVQIPPMPVAAPALEAGAAPKAAPEAAGAPISKEDASPPAPAKDQARAAAEATAKRQAESDDVMRKTLERERMEAQRHVQQTRAQADAAPLREGKREPMPAPGISSAPVVMAAPPPPPPAPAPVAAPAAAPAYASPPAYGRTAGSAAIPAPAAKQEAARSFVEETANSPSAMLAHIEQLLKDGKRDEALAEWERLRMSYPNYPIPDKLRETLGR</sequence>
<evidence type="ECO:0000313" key="2">
    <source>
        <dbReference type="EMBL" id="MTW03442.1"/>
    </source>
</evidence>
<evidence type="ECO:0000256" key="1">
    <source>
        <dbReference type="SAM" id="MobiDB-lite"/>
    </source>
</evidence>
<feature type="region of interest" description="Disordered" evidence="1">
    <location>
        <begin position="215"/>
        <end position="239"/>
    </location>
</feature>
<dbReference type="RefSeq" id="WP_155439809.1">
    <property type="nucleotide sequence ID" value="NZ_WNLA01000009.1"/>
</dbReference>
<name>A0A6L6Q2X9_9BURK</name>
<feature type="compositionally biased region" description="Low complexity" evidence="1">
    <location>
        <begin position="155"/>
        <end position="170"/>
    </location>
</feature>
<organism evidence="2 3">
    <name type="scientific">Pseudoduganella ginsengisoli</name>
    <dbReference type="NCBI Taxonomy" id="1462440"/>
    <lineage>
        <taxon>Bacteria</taxon>
        <taxon>Pseudomonadati</taxon>
        <taxon>Pseudomonadota</taxon>
        <taxon>Betaproteobacteria</taxon>
        <taxon>Burkholderiales</taxon>
        <taxon>Oxalobacteraceae</taxon>
        <taxon>Telluria group</taxon>
        <taxon>Pseudoduganella</taxon>
    </lineage>
</organism>
<evidence type="ECO:0000313" key="3">
    <source>
        <dbReference type="Proteomes" id="UP000484015"/>
    </source>
</evidence>
<dbReference type="AlphaFoldDB" id="A0A6L6Q2X9"/>
<protein>
    <submittedName>
        <fullName evidence="2">Uncharacterized protein</fullName>
    </submittedName>
</protein>
<reference evidence="2 3" key="1">
    <citation type="submission" date="2019-11" db="EMBL/GenBank/DDBJ databases">
        <title>Type strains purchased from KCTC, JCM and DSMZ.</title>
        <authorList>
            <person name="Lu H."/>
        </authorList>
    </citation>
    <scope>NUCLEOTIDE SEQUENCE [LARGE SCALE GENOMIC DNA]</scope>
    <source>
        <strain evidence="2 3">KCTC 42409</strain>
    </source>
</reference>
<dbReference type="OrthoDB" id="8781918at2"/>
<proteinExistence type="predicted"/>
<feature type="compositionally biased region" description="Basic and acidic residues" evidence="1">
    <location>
        <begin position="193"/>
        <end position="202"/>
    </location>
</feature>
<accession>A0A6L6Q2X9</accession>
<dbReference type="Proteomes" id="UP000484015">
    <property type="component" value="Unassembled WGS sequence"/>
</dbReference>
<keyword evidence="3" id="KW-1185">Reference proteome</keyword>
<feature type="region of interest" description="Disordered" evidence="1">
    <location>
        <begin position="155"/>
        <end position="202"/>
    </location>
</feature>
<comment type="caution">
    <text evidence="2">The sequence shown here is derived from an EMBL/GenBank/DDBJ whole genome shotgun (WGS) entry which is preliminary data.</text>
</comment>
<dbReference type="EMBL" id="WNLA01000009">
    <property type="protein sequence ID" value="MTW03442.1"/>
    <property type="molecule type" value="Genomic_DNA"/>
</dbReference>
<gene>
    <name evidence="2" type="ORF">GM668_15265</name>
</gene>